<name>A0A6V7XEN1_MELEN</name>
<evidence type="ECO:0000313" key="3">
    <source>
        <dbReference type="Proteomes" id="UP000580250"/>
    </source>
</evidence>
<evidence type="ECO:0000313" key="2">
    <source>
        <dbReference type="EMBL" id="CAD2197794.1"/>
    </source>
</evidence>
<organism evidence="2 3">
    <name type="scientific">Meloidogyne enterolobii</name>
    <name type="common">Root-knot nematode worm</name>
    <name type="synonym">Meloidogyne mayaguensis</name>
    <dbReference type="NCBI Taxonomy" id="390850"/>
    <lineage>
        <taxon>Eukaryota</taxon>
        <taxon>Metazoa</taxon>
        <taxon>Ecdysozoa</taxon>
        <taxon>Nematoda</taxon>
        <taxon>Chromadorea</taxon>
        <taxon>Rhabditida</taxon>
        <taxon>Tylenchina</taxon>
        <taxon>Tylenchomorpha</taxon>
        <taxon>Tylenchoidea</taxon>
        <taxon>Meloidogynidae</taxon>
        <taxon>Meloidogyninae</taxon>
        <taxon>Meloidogyne</taxon>
    </lineage>
</organism>
<sequence length="169" mass="19030">MTFHWKNIKFTLVDLIAPMAPILNNKFLVSDDGVALTENFETALECGINADNFSSCVLNSNACGECWLNHEEERIDCACNDLSLEEIMKDPKRALPLDIKRIKLRNNGRKIFSESSYLPVQLMLRMENWSIAANMDISMCHITPIKLMGCYNCLGAAFNSPVNQILAIL</sequence>
<dbReference type="AlphaFoldDB" id="A0A6V7XEN1"/>
<dbReference type="OrthoDB" id="5875705at2759"/>
<dbReference type="Pfam" id="PF07245">
    <property type="entry name" value="Phlebovirus_G2"/>
    <property type="match status" value="1"/>
</dbReference>
<accession>A0A6V7XEN1</accession>
<comment type="caution">
    <text evidence="2">The sequence shown here is derived from an EMBL/GenBank/DDBJ whole genome shotgun (WGS) entry which is preliminary data.</text>
</comment>
<dbReference type="EMBL" id="CAJEWN010001477">
    <property type="protein sequence ID" value="CAD2197794.1"/>
    <property type="molecule type" value="Genomic_DNA"/>
</dbReference>
<dbReference type="InterPro" id="IPR009878">
    <property type="entry name" value="Phlebovirus_G2_fusion"/>
</dbReference>
<gene>
    <name evidence="2" type="ORF">MENT_LOCUS51067</name>
</gene>
<dbReference type="Proteomes" id="UP000580250">
    <property type="component" value="Unassembled WGS sequence"/>
</dbReference>
<evidence type="ECO:0000259" key="1">
    <source>
        <dbReference type="Pfam" id="PF07245"/>
    </source>
</evidence>
<reference evidence="2 3" key="1">
    <citation type="submission" date="2020-08" db="EMBL/GenBank/DDBJ databases">
        <authorList>
            <person name="Koutsovoulos G."/>
            <person name="Danchin GJ E."/>
        </authorList>
    </citation>
    <scope>NUCLEOTIDE SEQUENCE [LARGE SCALE GENOMIC DNA]</scope>
</reference>
<proteinExistence type="predicted"/>
<protein>
    <recommendedName>
        <fullName evidence="1">Phlebovirus glycoprotein G2 fusion domain-containing protein</fullName>
    </recommendedName>
</protein>
<feature type="domain" description="Phlebovirus glycoprotein G2 fusion" evidence="1">
    <location>
        <begin position="3"/>
        <end position="115"/>
    </location>
</feature>